<reference evidence="2" key="1">
    <citation type="submission" date="2022-01" db="EMBL/GenBank/DDBJ databases">
        <authorList>
            <person name="King R."/>
        </authorList>
    </citation>
    <scope>NUCLEOTIDE SEQUENCE</scope>
</reference>
<keyword evidence="3" id="KW-1185">Reference proteome</keyword>
<sequence length="658" mass="74103">MSKEQKQLTEEIKQVMNDSNKGLKRVQSLRKINDEAIRKKENCGDIFTKVTIPRSGSFLNTGGLTRYKNKGSRNNESASGGSPLGFKEIFHELSMQENLHSMDEILSVIIDPDGMSFNDLKPIYKEFLLKLALTLTKDELYMKSKSIMRRHKKKTVKSDSRVDSKLPESSISTSSYDTRPFRTKDELVGKKTSYKKKTHGEFNKHRRRDRTSTSEESDFFSLKRQNKYSKSTNNLLALNQNRNSSSGYVSCSECSYDSDTCTCVSADKCYCSLGHRNFETHRKNNSSQENRCVICADDPSLTYCGCDTDSCAESNKCYCQYGSQKKTRSKSHSHYRNCNKLSKGERHEHRKLCKSTSNTKSTKSLEYMPNPSDGYYEKLRSKQKFGSERVPSQYYSTRQSLQRKRRNSHTGIGGISSLTNEDLVALHNAQMCLAGGKLSAMDMELLKLATRNDYAGFDALKEAICGANLTENIREYWSGTRQVGMMEQGLQKVQSAITTGACTEALSVKKSAEIAALFADIKLSQTTDITHLAPAGFDINRRNNYNVEKSIHAKYSKPNKVPSSRSSDNSKSIQYHHKSAMSNNAYARPNSIKNKSKLYSAKNGLYTIQSQSDESRHSGSRRSSLSGEGSRKLSGEKDRYGSKRNISSNIENSLGYLP</sequence>
<dbReference type="AlphaFoldDB" id="A0A9P0DEK5"/>
<dbReference type="PANTHER" id="PTHR21219">
    <property type="entry name" value="FI19613P1"/>
    <property type="match status" value="1"/>
</dbReference>
<feature type="compositionally biased region" description="Basic and acidic residues" evidence="1">
    <location>
        <begin position="179"/>
        <end position="189"/>
    </location>
</feature>
<feature type="region of interest" description="Disordered" evidence="1">
    <location>
        <begin position="552"/>
        <end position="589"/>
    </location>
</feature>
<feature type="compositionally biased region" description="Polar residues" evidence="1">
    <location>
        <begin position="561"/>
        <end position="573"/>
    </location>
</feature>
<feature type="compositionally biased region" description="Basic and acidic residues" evidence="1">
    <location>
        <begin position="629"/>
        <end position="641"/>
    </location>
</feature>
<feature type="region of interest" description="Disordered" evidence="1">
    <location>
        <begin position="147"/>
        <end position="218"/>
    </location>
</feature>
<dbReference type="EMBL" id="OU892280">
    <property type="protein sequence ID" value="CAH1129725.1"/>
    <property type="molecule type" value="Genomic_DNA"/>
</dbReference>
<accession>A0A9P0DEK5</accession>
<name>A0A9P0DEK5_9CUCU</name>
<feature type="region of interest" description="Disordered" evidence="1">
    <location>
        <begin position="608"/>
        <end position="658"/>
    </location>
</feature>
<feature type="compositionally biased region" description="Polar residues" evidence="1">
    <location>
        <begin position="167"/>
        <end position="177"/>
    </location>
</feature>
<gene>
    <name evidence="2" type="ORF">CEUTPL_LOCUS8394</name>
</gene>
<dbReference type="Proteomes" id="UP001152799">
    <property type="component" value="Chromosome 4"/>
</dbReference>
<feature type="compositionally biased region" description="Basic residues" evidence="1">
    <location>
        <begin position="192"/>
        <end position="209"/>
    </location>
</feature>
<dbReference type="OrthoDB" id="5959615at2759"/>
<feature type="compositionally biased region" description="Basic and acidic residues" evidence="1">
    <location>
        <begin position="156"/>
        <end position="166"/>
    </location>
</feature>
<evidence type="ECO:0000313" key="3">
    <source>
        <dbReference type="Proteomes" id="UP001152799"/>
    </source>
</evidence>
<evidence type="ECO:0000256" key="1">
    <source>
        <dbReference type="SAM" id="MobiDB-lite"/>
    </source>
</evidence>
<organism evidence="2 3">
    <name type="scientific">Ceutorhynchus assimilis</name>
    <name type="common">cabbage seed weevil</name>
    <dbReference type="NCBI Taxonomy" id="467358"/>
    <lineage>
        <taxon>Eukaryota</taxon>
        <taxon>Metazoa</taxon>
        <taxon>Ecdysozoa</taxon>
        <taxon>Arthropoda</taxon>
        <taxon>Hexapoda</taxon>
        <taxon>Insecta</taxon>
        <taxon>Pterygota</taxon>
        <taxon>Neoptera</taxon>
        <taxon>Endopterygota</taxon>
        <taxon>Coleoptera</taxon>
        <taxon>Polyphaga</taxon>
        <taxon>Cucujiformia</taxon>
        <taxon>Curculionidae</taxon>
        <taxon>Ceutorhynchinae</taxon>
        <taxon>Ceutorhynchus</taxon>
    </lineage>
</organism>
<evidence type="ECO:0000313" key="2">
    <source>
        <dbReference type="EMBL" id="CAH1129725.1"/>
    </source>
</evidence>
<protein>
    <submittedName>
        <fullName evidence="2">Uncharacterized protein</fullName>
    </submittedName>
</protein>
<dbReference type="PANTHER" id="PTHR21219:SF4">
    <property type="entry name" value="PID DOMAIN-CONTAINING PROTEIN"/>
    <property type="match status" value="1"/>
</dbReference>
<proteinExistence type="predicted"/>
<feature type="region of interest" description="Disordered" evidence="1">
    <location>
        <begin position="387"/>
        <end position="413"/>
    </location>
</feature>